<evidence type="ECO:0000256" key="9">
    <source>
        <dbReference type="ARBA" id="ARBA00051800"/>
    </source>
</evidence>
<reference evidence="18" key="1">
    <citation type="journal article" date="2019" name="Nat. Commun.">
        <title>The genome of broomcorn millet.</title>
        <authorList>
            <person name="Zou C."/>
            <person name="Miki D."/>
            <person name="Li D."/>
            <person name="Tang Q."/>
            <person name="Xiao L."/>
            <person name="Rajput S."/>
            <person name="Deng P."/>
            <person name="Jia W."/>
            <person name="Huang R."/>
            <person name="Zhang M."/>
            <person name="Sun Y."/>
            <person name="Hu J."/>
            <person name="Fu X."/>
            <person name="Schnable P.S."/>
            <person name="Li F."/>
            <person name="Zhang H."/>
            <person name="Feng B."/>
            <person name="Zhu X."/>
            <person name="Liu R."/>
            <person name="Schnable J.C."/>
            <person name="Zhu J.-K."/>
            <person name="Zhang H."/>
        </authorList>
    </citation>
    <scope>NUCLEOTIDE SEQUENCE [LARGE SCALE GENOMIC DNA]</scope>
</reference>
<name>A0A3L6TPJ9_PANMI</name>
<keyword evidence="6" id="KW-0333">Golgi apparatus</keyword>
<evidence type="ECO:0000256" key="15">
    <source>
        <dbReference type="SAM" id="SignalP"/>
    </source>
</evidence>
<evidence type="ECO:0000256" key="14">
    <source>
        <dbReference type="SAM" id="MobiDB-lite"/>
    </source>
</evidence>
<dbReference type="GO" id="GO:0047259">
    <property type="term" value="F:glucomannan 4-beta-mannosyltransferase activity"/>
    <property type="evidence" value="ECO:0007669"/>
    <property type="project" value="UniProtKB-EC"/>
</dbReference>
<protein>
    <recommendedName>
        <fullName evidence="12">glucomannan 4-beta-mannosyltransferase</fullName>
        <ecNumber evidence="12">2.4.1.32</ecNumber>
    </recommendedName>
    <alternativeName>
        <fullName evidence="13">Glucomannan synthase</fullName>
    </alternativeName>
</protein>
<keyword evidence="5" id="KW-1133">Transmembrane helix</keyword>
<dbReference type="STRING" id="4540.A0A3L6TPJ9"/>
<evidence type="ECO:0000256" key="1">
    <source>
        <dbReference type="ARBA" id="ARBA00004653"/>
    </source>
</evidence>
<evidence type="ECO:0000256" key="10">
    <source>
        <dbReference type="ARBA" id="ARBA00056537"/>
    </source>
</evidence>
<dbReference type="Gene3D" id="3.90.550.10">
    <property type="entry name" value="Spore Coat Polysaccharide Biosynthesis Protein SpsA, Chain A"/>
    <property type="match status" value="1"/>
</dbReference>
<proteinExistence type="inferred from homology"/>
<evidence type="ECO:0000256" key="4">
    <source>
        <dbReference type="ARBA" id="ARBA00022692"/>
    </source>
</evidence>
<accession>A0A3L6TPJ9</accession>
<evidence type="ECO:0000313" key="17">
    <source>
        <dbReference type="EMBL" id="RLN41128.1"/>
    </source>
</evidence>
<evidence type="ECO:0000256" key="2">
    <source>
        <dbReference type="ARBA" id="ARBA00022676"/>
    </source>
</evidence>
<evidence type="ECO:0000259" key="16">
    <source>
        <dbReference type="Pfam" id="PF00535"/>
    </source>
</evidence>
<dbReference type="Proteomes" id="UP000275267">
    <property type="component" value="Unassembled WGS sequence"/>
</dbReference>
<evidence type="ECO:0000256" key="5">
    <source>
        <dbReference type="ARBA" id="ARBA00022989"/>
    </source>
</evidence>
<comment type="subcellular location">
    <subcellularLocation>
        <location evidence="1">Golgi apparatus membrane</location>
        <topology evidence="1">Multi-pass membrane protein</topology>
    </subcellularLocation>
</comment>
<dbReference type="PANTHER" id="PTHR32044">
    <property type="entry name" value="GLUCOMANNAN 4-BETA-MANNOSYLTRANSFERASE 9"/>
    <property type="match status" value="1"/>
</dbReference>
<evidence type="ECO:0000256" key="12">
    <source>
        <dbReference type="ARBA" id="ARBA00066505"/>
    </source>
</evidence>
<keyword evidence="8" id="KW-0961">Cell wall biogenesis/degradation</keyword>
<feature type="compositionally biased region" description="Basic and acidic residues" evidence="14">
    <location>
        <begin position="351"/>
        <end position="371"/>
    </location>
</feature>
<dbReference type="GO" id="GO:0071555">
    <property type="term" value="P:cell wall organization"/>
    <property type="evidence" value="ECO:0007669"/>
    <property type="project" value="UniProtKB-KW"/>
</dbReference>
<comment type="caution">
    <text evidence="17">The sequence shown here is derived from an EMBL/GenBank/DDBJ whole genome shotgun (WGS) entry which is preliminary data.</text>
</comment>
<dbReference type="InterPro" id="IPR029044">
    <property type="entry name" value="Nucleotide-diphossugar_trans"/>
</dbReference>
<dbReference type="GO" id="GO:0000139">
    <property type="term" value="C:Golgi membrane"/>
    <property type="evidence" value="ECO:0007669"/>
    <property type="project" value="UniProtKB-SubCell"/>
</dbReference>
<comment type="function">
    <text evidence="10">Probable mannan synthase which consists of a 4-beta-mannosyltransferase activity on mannan using GDP-mannose. The beta-1,4-mannan product is the backbone for galactomannan synthesis by galactomannan galactosyltransferase. Galactomannan is a noncellulosic polysaccharides of plant cell wall.</text>
</comment>
<feature type="chain" id="PRO_5018321809" description="glucomannan 4-beta-mannosyltransferase" evidence="15">
    <location>
        <begin position="23"/>
        <end position="386"/>
    </location>
</feature>
<feature type="domain" description="Glycosyltransferase 2-like" evidence="16">
    <location>
        <begin position="139"/>
        <end position="272"/>
    </location>
</feature>
<dbReference type="EMBL" id="PQIB02000001">
    <property type="protein sequence ID" value="RLN41128.1"/>
    <property type="molecule type" value="Genomic_DNA"/>
</dbReference>
<dbReference type="GO" id="GO:0051753">
    <property type="term" value="F:mannan synthase activity"/>
    <property type="evidence" value="ECO:0007669"/>
    <property type="project" value="TreeGrafter"/>
</dbReference>
<evidence type="ECO:0000256" key="7">
    <source>
        <dbReference type="ARBA" id="ARBA00023136"/>
    </source>
</evidence>
<dbReference type="AlphaFoldDB" id="A0A3L6TPJ9"/>
<evidence type="ECO:0000256" key="3">
    <source>
        <dbReference type="ARBA" id="ARBA00022679"/>
    </source>
</evidence>
<evidence type="ECO:0000313" key="18">
    <source>
        <dbReference type="Proteomes" id="UP000275267"/>
    </source>
</evidence>
<sequence>MEAGEAAGALLFVLAVAAAVAAAVATGAVNFSYPATACLFSSVPQLGSSSSGGQWGAWLEAWAWVRSSAVAPALQAAVWACMVMSVMLVVEATYNCAVSIGVKLLGWKPEHRFKLEPLAGDGDEEKGDDAAAYPVVMVQIPMYNELEVYKLSIGAACELKWPKERLIVQVLDDSTDPSIKNLVEKECESWASKGVNIKYATRIGHKGFKAGALKKGMEWDYAKQCEYIALFDADYQPEPDFLLRTVPFLMHNSNVALVQARWVFVNDRASLLTRIQKTFLDYHFKVEQEAGSATFSFFSFNEFNQWIVTQKVGNNGAEQNSEVPLLQKARKGLRNSDGDLLRQVRAVGGTDKLRGESRQKREDGGRDRSGDAMRPMKILARFTIDG</sequence>
<dbReference type="Pfam" id="PF00535">
    <property type="entry name" value="Glycos_transf_2"/>
    <property type="match status" value="1"/>
</dbReference>
<dbReference type="InterPro" id="IPR001173">
    <property type="entry name" value="Glyco_trans_2-like"/>
</dbReference>
<dbReference type="SUPFAM" id="SSF53448">
    <property type="entry name" value="Nucleotide-diphospho-sugar transferases"/>
    <property type="match status" value="1"/>
</dbReference>
<comment type="catalytic activity">
    <reaction evidence="9">
        <text>GDP-mannose + (glucomannan)n = GDP + (glucomannan)n+1.</text>
        <dbReference type="EC" id="2.4.1.32"/>
    </reaction>
</comment>
<evidence type="ECO:0000256" key="6">
    <source>
        <dbReference type="ARBA" id="ARBA00023034"/>
    </source>
</evidence>
<dbReference type="PANTHER" id="PTHR32044:SF68">
    <property type="entry name" value="GLUCOMANNAN 4-BETA-MANNOSYLTRANSFERASE 5-RELATED"/>
    <property type="match status" value="1"/>
</dbReference>
<dbReference type="OrthoDB" id="72851at2759"/>
<evidence type="ECO:0000256" key="13">
    <source>
        <dbReference type="ARBA" id="ARBA00076024"/>
    </source>
</evidence>
<evidence type="ECO:0000256" key="11">
    <source>
        <dbReference type="ARBA" id="ARBA00060879"/>
    </source>
</evidence>
<dbReference type="FunFam" id="3.90.550.10:FF:000057">
    <property type="entry name" value="Glycosyltransferase-like protein, family 2"/>
    <property type="match status" value="1"/>
</dbReference>
<feature type="signal peptide" evidence="15">
    <location>
        <begin position="1"/>
        <end position="22"/>
    </location>
</feature>
<keyword evidence="15" id="KW-0732">Signal</keyword>
<keyword evidence="3" id="KW-0808">Transferase</keyword>
<evidence type="ECO:0000256" key="8">
    <source>
        <dbReference type="ARBA" id="ARBA00023316"/>
    </source>
</evidence>
<feature type="region of interest" description="Disordered" evidence="14">
    <location>
        <begin position="351"/>
        <end position="372"/>
    </location>
</feature>
<organism evidence="17 18">
    <name type="scientific">Panicum miliaceum</name>
    <name type="common">Proso millet</name>
    <name type="synonym">Broomcorn millet</name>
    <dbReference type="NCBI Taxonomy" id="4540"/>
    <lineage>
        <taxon>Eukaryota</taxon>
        <taxon>Viridiplantae</taxon>
        <taxon>Streptophyta</taxon>
        <taxon>Embryophyta</taxon>
        <taxon>Tracheophyta</taxon>
        <taxon>Spermatophyta</taxon>
        <taxon>Magnoliopsida</taxon>
        <taxon>Liliopsida</taxon>
        <taxon>Poales</taxon>
        <taxon>Poaceae</taxon>
        <taxon>PACMAD clade</taxon>
        <taxon>Panicoideae</taxon>
        <taxon>Panicodae</taxon>
        <taxon>Paniceae</taxon>
        <taxon>Panicinae</taxon>
        <taxon>Panicum</taxon>
        <taxon>Panicum sect. Panicum</taxon>
    </lineage>
</organism>
<dbReference type="EC" id="2.4.1.32" evidence="12"/>
<gene>
    <name evidence="17" type="ORF">C2845_PM01G16550</name>
</gene>
<keyword evidence="2" id="KW-0328">Glycosyltransferase</keyword>
<comment type="similarity">
    <text evidence="11">Belongs to the glycosyltransferase 2 family. Plant cellulose synthase-like A subfamily.</text>
</comment>
<keyword evidence="4" id="KW-0812">Transmembrane</keyword>
<keyword evidence="7" id="KW-0472">Membrane</keyword>
<keyword evidence="18" id="KW-1185">Reference proteome</keyword>